<dbReference type="SUPFAM" id="SSF48452">
    <property type="entry name" value="TPR-like"/>
    <property type="match status" value="2"/>
</dbReference>
<gene>
    <name evidence="5" type="ORF">FHG85_12295</name>
</gene>
<feature type="repeat" description="TPR" evidence="3">
    <location>
        <begin position="84"/>
        <end position="117"/>
    </location>
</feature>
<name>A0A7D3XM86_9BACT</name>
<evidence type="ECO:0000256" key="4">
    <source>
        <dbReference type="SAM" id="Phobius"/>
    </source>
</evidence>
<dbReference type="InterPro" id="IPR019734">
    <property type="entry name" value="TPR_rpt"/>
</dbReference>
<dbReference type="Gene3D" id="1.25.40.10">
    <property type="entry name" value="Tetratricopeptide repeat domain"/>
    <property type="match status" value="3"/>
</dbReference>
<evidence type="ECO:0000313" key="5">
    <source>
        <dbReference type="EMBL" id="QKG81010.1"/>
    </source>
</evidence>
<feature type="transmembrane region" description="Helical" evidence="4">
    <location>
        <begin position="395"/>
        <end position="415"/>
    </location>
</feature>
<evidence type="ECO:0000256" key="2">
    <source>
        <dbReference type="ARBA" id="ARBA00022803"/>
    </source>
</evidence>
<dbReference type="PANTHER" id="PTHR45641:SF19">
    <property type="entry name" value="NEPHROCYSTIN-3"/>
    <property type="match status" value="1"/>
</dbReference>
<protein>
    <submittedName>
        <fullName evidence="5">Tetratricopeptide repeat protein</fullName>
    </submittedName>
</protein>
<evidence type="ECO:0000256" key="1">
    <source>
        <dbReference type="ARBA" id="ARBA00022737"/>
    </source>
</evidence>
<keyword evidence="6" id="KW-1185">Reference proteome</keyword>
<dbReference type="EMBL" id="CP041345">
    <property type="protein sequence ID" value="QKG81010.1"/>
    <property type="molecule type" value="Genomic_DNA"/>
</dbReference>
<dbReference type="SMART" id="SM00028">
    <property type="entry name" value="TPR"/>
    <property type="match status" value="7"/>
</dbReference>
<organism evidence="5 6">
    <name type="scientific">Tenuifilum thalassicum</name>
    <dbReference type="NCBI Taxonomy" id="2590900"/>
    <lineage>
        <taxon>Bacteria</taxon>
        <taxon>Pseudomonadati</taxon>
        <taxon>Bacteroidota</taxon>
        <taxon>Bacteroidia</taxon>
        <taxon>Bacteroidales</taxon>
        <taxon>Tenuifilaceae</taxon>
        <taxon>Tenuifilum</taxon>
    </lineage>
</organism>
<dbReference type="PANTHER" id="PTHR45641">
    <property type="entry name" value="TETRATRICOPEPTIDE REPEAT PROTEIN (AFU_ORTHOLOGUE AFUA_6G03870)"/>
    <property type="match status" value="1"/>
</dbReference>
<dbReference type="PROSITE" id="PS50293">
    <property type="entry name" value="TPR_REGION"/>
    <property type="match status" value="1"/>
</dbReference>
<keyword evidence="4" id="KW-1133">Transmembrane helix</keyword>
<keyword evidence="4" id="KW-0472">Membrane</keyword>
<proteinExistence type="predicted"/>
<evidence type="ECO:0000256" key="3">
    <source>
        <dbReference type="PROSITE-ProRule" id="PRU00339"/>
    </source>
</evidence>
<keyword evidence="2 3" id="KW-0802">TPR repeat</keyword>
<feature type="repeat" description="TPR" evidence="3">
    <location>
        <begin position="204"/>
        <end position="237"/>
    </location>
</feature>
<dbReference type="PROSITE" id="PS50005">
    <property type="entry name" value="TPR"/>
    <property type="match status" value="3"/>
</dbReference>
<dbReference type="Pfam" id="PF13374">
    <property type="entry name" value="TPR_10"/>
    <property type="match status" value="1"/>
</dbReference>
<dbReference type="Pfam" id="PF13424">
    <property type="entry name" value="TPR_12"/>
    <property type="match status" value="2"/>
</dbReference>
<dbReference type="Proteomes" id="UP000500961">
    <property type="component" value="Chromosome"/>
</dbReference>
<dbReference type="RefSeq" id="WP_173076342.1">
    <property type="nucleotide sequence ID" value="NZ_CP041345.1"/>
</dbReference>
<accession>A0A7D3XM86</accession>
<keyword evidence="1" id="KW-0677">Repeat</keyword>
<reference evidence="5 6" key="1">
    <citation type="submission" date="2019-07" db="EMBL/GenBank/DDBJ databases">
        <title>Thalassofilum flectens gen. nov., sp. nov., a novel moderate thermophilic anaerobe from a shallow sea hot spring in Kunashir Island (Russia), representing a new family in the order Bacteroidales, and proposal of Thalassofilacea fam. nov.</title>
        <authorList>
            <person name="Kochetkova T.V."/>
            <person name="Podosokorskaya O.A."/>
            <person name="Novikov A."/>
            <person name="Elcheninov A.G."/>
            <person name="Toshchakov S.V."/>
            <person name="Kublanov I.V."/>
        </authorList>
    </citation>
    <scope>NUCLEOTIDE SEQUENCE [LARGE SCALE GENOMIC DNA]</scope>
    <source>
        <strain evidence="5 6">38-H</strain>
    </source>
</reference>
<evidence type="ECO:0000313" key="6">
    <source>
        <dbReference type="Proteomes" id="UP000500961"/>
    </source>
</evidence>
<dbReference type="AlphaFoldDB" id="A0A7D3XM86"/>
<dbReference type="KEGG" id="ttz:FHG85_12295"/>
<feature type="repeat" description="TPR" evidence="3">
    <location>
        <begin position="124"/>
        <end position="157"/>
    </location>
</feature>
<dbReference type="InterPro" id="IPR011990">
    <property type="entry name" value="TPR-like_helical_dom_sf"/>
</dbReference>
<sequence>MRKFAYIPLLIFLVVLTYSSTAGVSYVDSLKVALKSLDNRSKEKYETLIKLAKAYSDTNYSVSLEYWQEAFQTAQKIGDRGLIADVYHQIGYTYMNQGEYKTSLENLENAAAIYRDLDSLKSYAGILNDIGLIYRNWGKYDKALEYYLKALDISKTINYHEGVGMTSNSIGQIYYYREDYSNAINFFKEYYNASKQLGNARAVAGASNNIASSYLELGKNDEALEYFLKSLKIYDSLGISIGVAIIQDNIGSLYYKQKLYDNALLYHLNALEIFESLQSPARICYTKKNIGEVLLAQGKIDRAIEMFDSSIKIAKEIGLKDVERDSYKFLSECYNSKQNYKKAYDFLLNHMVIKDSILNSESIQKLEELRAQYENEKKEQELQAISSKLKTQRTFVYVSAAFIALLISIIALFYLENKKKKRAISRLESLKNYIFQNFTQNICNLDIIKTDKSLVEPFNNSWDLFDLGVEIGNKLSFYHFKIGSYTICYYISHPQNMPCCDIINFNIYIKISKFIKDNGEVNEKLTEEIHQYLKAETLLKFFNENDLILYPFVLKGKKILSLCPKNMALRQFGSFIYYDNSQWMNIRESDIVYIFGSARDIKVNNELRKIVKSIDLLEFDEQREMTINLLKTENLIEDVFISAFKV</sequence>
<keyword evidence="4" id="KW-0812">Transmembrane</keyword>